<evidence type="ECO:0008006" key="5">
    <source>
        <dbReference type="Google" id="ProtNLM"/>
    </source>
</evidence>
<dbReference type="AlphaFoldDB" id="A0AA48KRV4"/>
<organism evidence="3 4">
    <name type="scientific">Flagellimonas marinaquae</name>
    <dbReference type="NCBI Taxonomy" id="254955"/>
    <lineage>
        <taxon>Bacteria</taxon>
        <taxon>Pseudomonadati</taxon>
        <taxon>Bacteroidota</taxon>
        <taxon>Flavobacteriia</taxon>
        <taxon>Flavobacteriales</taxon>
        <taxon>Flavobacteriaceae</taxon>
        <taxon>Flagellimonas</taxon>
    </lineage>
</organism>
<dbReference type="Proteomes" id="UP001330184">
    <property type="component" value="Chromosome"/>
</dbReference>
<evidence type="ECO:0000259" key="2">
    <source>
        <dbReference type="Pfam" id="PF17517"/>
    </source>
</evidence>
<dbReference type="EMBL" id="AP027268">
    <property type="protein sequence ID" value="BDW93531.1"/>
    <property type="molecule type" value="Genomic_DNA"/>
</dbReference>
<protein>
    <recommendedName>
        <fullName evidence="5">DUF11 domain-containing protein</fullName>
    </recommendedName>
</protein>
<evidence type="ECO:0000313" key="3">
    <source>
        <dbReference type="EMBL" id="BDW93531.1"/>
    </source>
</evidence>
<dbReference type="InterPro" id="IPR001434">
    <property type="entry name" value="OmcB-like_DUF11"/>
</dbReference>
<dbReference type="Gene3D" id="2.60.40.1170">
    <property type="entry name" value="Mu homology domain, subdomain B"/>
    <property type="match status" value="1"/>
</dbReference>
<feature type="domain" description="DUF11" evidence="1">
    <location>
        <begin position="535"/>
        <end position="651"/>
    </location>
</feature>
<dbReference type="InterPro" id="IPR047589">
    <property type="entry name" value="DUF11_rpt"/>
</dbReference>
<dbReference type="InterPro" id="IPR035234">
    <property type="entry name" value="IgGFc-bd_N"/>
</dbReference>
<sequence length="675" mass="71704">MMANWSFAQLSDLHYLPPLRQGQNNGAIQQQSVYLSTPETTPFTVNVYRGTSGTPITSFTISNASSGLYNLPNGNNNITLVDDGNTGVVLTNGGLRFIAPGGNKFYVNYRGRSGSQAASLTSKGRAALGTSFKWGGVPNLGTHVSKSNTLGIMATEDNTTIDIFGYDPNCEFRVGSNRAGITADSYQIVLDANESFVFETYIGNNATQAHEDGWIGASIVSDKDIVISNGSLNYGRQANSSNRDAGIDQPVPENRLGKEYVFVRGNGSTNGATEFPLIIGTQNNTEIYVNGSVTPIATINNGDYFEIPSGNYSSNTVGANMFVRTSKDVYAYQCMAGSSAVYTQGLNFVAPVNCLMTDTMDNIPDIRDAAGINVSGGITVIASTATPDSNIVVSDASGTVGLPSANTVAGSSDWKTFYIPNLNGDVSVQSTGPIAVGFFGFNGARGIAGYYSGFDTAPDVNLQITGNYCLPGASLGIASGETFDAYQWYGDGALIPGATSATYNASMAGDYYLRVTRGPCTYDSNTIEVYYCDADIVLDKSTVDVSVNEGDLVTFDISVESLGHDPVTNLQITDLLPTGLDFVSASVSKGSFSYPNWNVGTMSRGELVTMTLVAKTRLDNIYNASVTYTNTITNSQDQTDGNITTDNPSVDVQVNRIAPTSVITNRRITVRVNRN</sequence>
<evidence type="ECO:0000259" key="1">
    <source>
        <dbReference type="Pfam" id="PF01345"/>
    </source>
</evidence>
<reference evidence="3 4" key="1">
    <citation type="submission" date="2023-01" db="EMBL/GenBank/DDBJ databases">
        <title>Complete genome sequence of Muricauda aquimarina strain IFOP_LL357.</title>
        <authorList>
            <person name="Gajardo G."/>
            <person name="Ueki S."/>
            <person name="Maruyama F."/>
        </authorList>
    </citation>
    <scope>NUCLEOTIDE SEQUENCE [LARGE SCALE GENOMIC DNA]</scope>
    <source>
        <strain evidence="3 4">IFOP_LL357</strain>
    </source>
</reference>
<name>A0AA48KRV4_9FLAO</name>
<proteinExistence type="predicted"/>
<gene>
    <name evidence="3" type="ORF">MACH07_23630</name>
</gene>
<dbReference type="Pfam" id="PF01345">
    <property type="entry name" value="DUF11"/>
    <property type="match status" value="1"/>
</dbReference>
<evidence type="ECO:0000313" key="4">
    <source>
        <dbReference type="Proteomes" id="UP001330184"/>
    </source>
</evidence>
<accession>A0AA48KRV4</accession>
<dbReference type="Pfam" id="PF17517">
    <property type="entry name" value="IgGFc_binding"/>
    <property type="match status" value="1"/>
</dbReference>
<dbReference type="NCBIfam" id="TIGR01451">
    <property type="entry name" value="B_ant_repeat"/>
    <property type="match status" value="1"/>
</dbReference>
<keyword evidence="4" id="KW-1185">Reference proteome</keyword>
<feature type="domain" description="IgGFc-binding protein N-terminal" evidence="2">
    <location>
        <begin position="118"/>
        <end position="440"/>
    </location>
</feature>